<dbReference type="EMBL" id="BAAAYL010000001">
    <property type="protein sequence ID" value="GAA3371779.1"/>
    <property type="molecule type" value="Genomic_DNA"/>
</dbReference>
<reference evidence="2" key="1">
    <citation type="journal article" date="2019" name="Int. J. Syst. Evol. Microbiol.">
        <title>The Global Catalogue of Microorganisms (GCM) 10K type strain sequencing project: providing services to taxonomists for standard genome sequencing and annotation.</title>
        <authorList>
            <consortium name="The Broad Institute Genomics Platform"/>
            <consortium name="The Broad Institute Genome Sequencing Center for Infectious Disease"/>
            <person name="Wu L."/>
            <person name="Ma J."/>
        </authorList>
    </citation>
    <scope>NUCLEOTIDE SEQUENCE [LARGE SCALE GENOMIC DNA]</scope>
    <source>
        <strain evidence="2">JCM 9651</strain>
    </source>
</reference>
<comment type="caution">
    <text evidence="1">The sequence shown here is derived from an EMBL/GenBank/DDBJ whole genome shotgun (WGS) entry which is preliminary data.</text>
</comment>
<keyword evidence="2" id="KW-1185">Reference proteome</keyword>
<name>A0ABP6S9W2_9ACTN</name>
<evidence type="ECO:0000313" key="1">
    <source>
        <dbReference type="EMBL" id="GAA3371779.1"/>
    </source>
</evidence>
<sequence>MSHRLRAVAVTGLLTVTAVGVLANTAYALRETTTKYFNGAGPGDESSRWYGYSTYTHYVTQKQCTGNYQAGQTGRAAYDFYREVNYLPDDYVAWRDWSCDDYPYTKTYAPPGNGNYYAKIDSTPLGGVIWSVLDISRVVS</sequence>
<proteinExistence type="predicted"/>
<accession>A0ABP6S9W2</accession>
<protein>
    <submittedName>
        <fullName evidence="1">Uncharacterized protein</fullName>
    </submittedName>
</protein>
<organism evidence="1 2">
    <name type="scientific">Streptomyces sannanensis</name>
    <dbReference type="NCBI Taxonomy" id="285536"/>
    <lineage>
        <taxon>Bacteria</taxon>
        <taxon>Bacillati</taxon>
        <taxon>Actinomycetota</taxon>
        <taxon>Actinomycetes</taxon>
        <taxon>Kitasatosporales</taxon>
        <taxon>Streptomycetaceae</taxon>
        <taxon>Streptomyces</taxon>
    </lineage>
</organism>
<gene>
    <name evidence="1" type="ORF">GCM10020367_23820</name>
</gene>
<evidence type="ECO:0000313" key="2">
    <source>
        <dbReference type="Proteomes" id="UP001499990"/>
    </source>
</evidence>
<dbReference type="Proteomes" id="UP001499990">
    <property type="component" value="Unassembled WGS sequence"/>
</dbReference>